<sequence>MLMKRFLKFSELLFFAMVNLFFSVEMLFLTYVFSLLCKNGENFDKNIIIYLFCMFLIWIVFLLFKVFTFPFLYWLRTLFPNIHKLLFKIKTVKKFRNKYLLYVLSLDTSIFIVILCANNFDFRIFFPYLLSAGGILPCYLIFIVLLKLFKPISYLYKIKK</sequence>
<protein>
    <submittedName>
        <fullName evidence="2">Uncharacterized protein</fullName>
    </submittedName>
</protein>
<evidence type="ECO:0000256" key="1">
    <source>
        <dbReference type="SAM" id="Phobius"/>
    </source>
</evidence>
<reference evidence="2" key="1">
    <citation type="journal article" date="2021" name="Proc. Natl. Acad. Sci. U.S.A.">
        <title>A Catalog of Tens of Thousands of Viruses from Human Metagenomes Reveals Hidden Associations with Chronic Diseases.</title>
        <authorList>
            <person name="Tisza M.J."/>
            <person name="Buck C.B."/>
        </authorList>
    </citation>
    <scope>NUCLEOTIDE SEQUENCE</scope>
    <source>
        <strain evidence="2">CtwQT14</strain>
    </source>
</reference>
<feature type="transmembrane region" description="Helical" evidence="1">
    <location>
        <begin position="12"/>
        <end position="35"/>
    </location>
</feature>
<keyword evidence="1" id="KW-1133">Transmembrane helix</keyword>
<proteinExistence type="predicted"/>
<keyword evidence="1" id="KW-0472">Membrane</keyword>
<feature type="transmembrane region" description="Helical" evidence="1">
    <location>
        <begin position="126"/>
        <end position="149"/>
    </location>
</feature>
<name>A0A8S5TJR3_9CAUD</name>
<feature type="transmembrane region" description="Helical" evidence="1">
    <location>
        <begin position="47"/>
        <end position="75"/>
    </location>
</feature>
<accession>A0A8S5TJR3</accession>
<evidence type="ECO:0000313" key="2">
    <source>
        <dbReference type="EMBL" id="DAF63564.1"/>
    </source>
</evidence>
<keyword evidence="1" id="KW-0812">Transmembrane</keyword>
<feature type="transmembrane region" description="Helical" evidence="1">
    <location>
        <begin position="99"/>
        <end position="120"/>
    </location>
</feature>
<organism evidence="2">
    <name type="scientific">Siphoviridae sp. ctwQT14</name>
    <dbReference type="NCBI Taxonomy" id="2827971"/>
    <lineage>
        <taxon>Viruses</taxon>
        <taxon>Duplodnaviria</taxon>
        <taxon>Heunggongvirae</taxon>
        <taxon>Uroviricota</taxon>
        <taxon>Caudoviricetes</taxon>
    </lineage>
</organism>
<dbReference type="EMBL" id="BK032842">
    <property type="protein sequence ID" value="DAF63564.1"/>
    <property type="molecule type" value="Genomic_DNA"/>
</dbReference>